<dbReference type="RefSeq" id="WP_161020475.1">
    <property type="nucleotide sequence ID" value="NZ_WWCP01000023.1"/>
</dbReference>
<dbReference type="Pfam" id="PF12900">
    <property type="entry name" value="Pyridox_ox_2"/>
    <property type="match status" value="1"/>
</dbReference>
<dbReference type="Gene3D" id="2.30.110.10">
    <property type="entry name" value="Electron Transport, Fmn-binding Protein, Chain A"/>
    <property type="match status" value="1"/>
</dbReference>
<proteinExistence type="predicted"/>
<dbReference type="AlphaFoldDB" id="A0A6L8MMB1"/>
<dbReference type="PANTHER" id="PTHR34071:SF2">
    <property type="entry name" value="FLAVIN-NUCLEOTIDE-BINDING PROTEIN"/>
    <property type="match status" value="1"/>
</dbReference>
<reference evidence="1 2" key="1">
    <citation type="submission" date="2019-12" db="EMBL/GenBank/DDBJ databases">
        <title>Novel species isolated from a subtropical stream in China.</title>
        <authorList>
            <person name="Lu H."/>
        </authorList>
    </citation>
    <scope>NUCLEOTIDE SEQUENCE [LARGE SCALE GENOMIC DNA]</scope>
    <source>
        <strain evidence="1 2">FT50W</strain>
    </source>
</reference>
<organism evidence="1 2">
    <name type="scientific">Duganella lactea</name>
    <dbReference type="NCBI Taxonomy" id="2692173"/>
    <lineage>
        <taxon>Bacteria</taxon>
        <taxon>Pseudomonadati</taxon>
        <taxon>Pseudomonadota</taxon>
        <taxon>Betaproteobacteria</taxon>
        <taxon>Burkholderiales</taxon>
        <taxon>Oxalobacteraceae</taxon>
        <taxon>Telluria group</taxon>
        <taxon>Duganella</taxon>
    </lineage>
</organism>
<dbReference type="EMBL" id="WWCP01000023">
    <property type="protein sequence ID" value="MYM83779.1"/>
    <property type="molecule type" value="Genomic_DNA"/>
</dbReference>
<dbReference type="PANTHER" id="PTHR34071">
    <property type="entry name" value="5-NITROIMIDAZOLE ANTIBIOTICS RESISTANCE PROTEIN, NIMA-FAMILY-RELATED PROTEIN-RELATED"/>
    <property type="match status" value="1"/>
</dbReference>
<evidence type="ECO:0000313" key="1">
    <source>
        <dbReference type="EMBL" id="MYM83779.1"/>
    </source>
</evidence>
<accession>A0A6L8MMB1</accession>
<dbReference type="InterPro" id="IPR024747">
    <property type="entry name" value="Pyridox_Oxase-rel"/>
</dbReference>
<evidence type="ECO:0000313" key="2">
    <source>
        <dbReference type="Proteomes" id="UP000474565"/>
    </source>
</evidence>
<dbReference type="Proteomes" id="UP000474565">
    <property type="component" value="Unassembled WGS sequence"/>
</dbReference>
<gene>
    <name evidence="1" type="ORF">GTP44_17720</name>
</gene>
<dbReference type="SUPFAM" id="SSF50475">
    <property type="entry name" value="FMN-binding split barrel"/>
    <property type="match status" value="1"/>
</dbReference>
<name>A0A6L8MMB1_9BURK</name>
<dbReference type="InterPro" id="IPR012349">
    <property type="entry name" value="Split_barrel_FMN-bd"/>
</dbReference>
<protein>
    <submittedName>
        <fullName evidence="1">Pyridoxamine 5'-phosphate oxidase family protein</fullName>
    </submittedName>
</protein>
<sequence>MNQALTDRTRIRRVANNAQYDSAMLHAIIDDAYLCHIAFSDGKGAHCIPTACWREHDHLYIHGSNGSRMVKRLLESECCVTITHLDGLVLARSAFSHSMNYRSAMVYGRFEKVEDAGARQAMEAFMEKIVPGRQADVRPGSDKEYAATTVLRISLAEAACKVRSGGPKDDEEDLSWPAWAGVLPWTRTALAPEPAPDCGIEAPFYVRDWQRGA</sequence>
<comment type="caution">
    <text evidence="1">The sequence shown here is derived from an EMBL/GenBank/DDBJ whole genome shotgun (WGS) entry which is preliminary data.</text>
</comment>